<evidence type="ECO:0000313" key="6">
    <source>
        <dbReference type="Proteomes" id="UP001207528"/>
    </source>
</evidence>
<feature type="transmembrane region" description="Helical" evidence="2">
    <location>
        <begin position="145"/>
        <end position="163"/>
    </location>
</feature>
<evidence type="ECO:0000313" key="5">
    <source>
        <dbReference type="Proteomes" id="UP000069773"/>
    </source>
</evidence>
<reference evidence="4" key="2">
    <citation type="submission" date="2020-07" db="EMBL/GenBank/DDBJ databases">
        <authorList>
            <person name="Pettersson B.M.F."/>
            <person name="Behra P.R.K."/>
            <person name="Ramesh M."/>
            <person name="Das S."/>
            <person name="Dasgupta S."/>
            <person name="Kirsebom L.A."/>
        </authorList>
    </citation>
    <scope>NUCLEOTIDE SEQUENCE</scope>
    <source>
        <strain evidence="4">DSM 44203</strain>
    </source>
</reference>
<feature type="transmembrane region" description="Helical" evidence="2">
    <location>
        <begin position="6"/>
        <end position="26"/>
    </location>
</feature>
<reference evidence="4" key="3">
    <citation type="journal article" date="2022" name="BMC Genomics">
        <title>Comparative genome analysis of mycobacteria focusing on tRNA and non-coding RNA.</title>
        <authorList>
            <person name="Behra P.R.K."/>
            <person name="Pettersson B.M.F."/>
            <person name="Ramesh M."/>
            <person name="Das S."/>
            <person name="Dasgupta S."/>
            <person name="Kirsebom L.A."/>
        </authorList>
    </citation>
    <scope>NUCLEOTIDE SEQUENCE</scope>
    <source>
        <strain evidence="4">DSM 44203</strain>
    </source>
</reference>
<keyword evidence="2" id="KW-1133">Transmembrane helix</keyword>
<protein>
    <recommendedName>
        <fullName evidence="7">Transposase</fullName>
    </recommendedName>
</protein>
<feature type="transmembrane region" description="Helical" evidence="2">
    <location>
        <begin position="120"/>
        <end position="139"/>
    </location>
</feature>
<accession>A0AAW5SQY0</accession>
<gene>
    <name evidence="4" type="ORF">H7I77_24690</name>
    <name evidence="3" type="ORF">RMCN_1623</name>
</gene>
<keyword evidence="5" id="KW-1185">Reference proteome</keyword>
<name>A0AAW5SQY0_MYCNV</name>
<keyword evidence="2" id="KW-0812">Transmembrane</keyword>
<sequence length="214" mass="23481">MIAGIGIAAWLTIGYAVVLVAIAYGIDTFARRAAAKVEGHRTGAFVYHEDHDAWQCPEDQWLWPTSFDPDNRVMRYRGTPSICNACPVKHTCTSSHDGREVSRAIDSWPASEAARFHRGIACAVSAIAVILPLATALAADTAPEALLLLGAAVAVGVLTLPLWSHLRRTRAVPDGVVFHSLDENLEERKRLAEAETRRRSSYASDRRNEPREVL</sequence>
<evidence type="ECO:0000313" key="4">
    <source>
        <dbReference type="EMBL" id="MCV7026515.1"/>
    </source>
</evidence>
<dbReference type="EMBL" id="JACKTI010000066">
    <property type="protein sequence ID" value="MCV7026515.1"/>
    <property type="molecule type" value="Genomic_DNA"/>
</dbReference>
<organism evidence="4 6">
    <name type="scientific">Mycolicibacterium novocastrense</name>
    <name type="common">Mycobacterium novocastrense</name>
    <dbReference type="NCBI Taxonomy" id="59813"/>
    <lineage>
        <taxon>Bacteria</taxon>
        <taxon>Bacillati</taxon>
        <taxon>Actinomycetota</taxon>
        <taxon>Actinomycetes</taxon>
        <taxon>Mycobacteriales</taxon>
        <taxon>Mycobacteriaceae</taxon>
        <taxon>Mycolicibacterium</taxon>
    </lineage>
</organism>
<reference evidence="3 5" key="1">
    <citation type="journal article" date="2016" name="Genome Announc.">
        <title>Draft Genome Sequences of Five Rapidly Growing Mycobacterium Species, M. thermoresistibile, M. fortuitum subsp. acetamidolyticum, M. canariasense, M. brisbanense, and M. novocastrense.</title>
        <authorList>
            <person name="Katahira K."/>
            <person name="Ogura Y."/>
            <person name="Gotoh Y."/>
            <person name="Hayashi T."/>
        </authorList>
    </citation>
    <scope>NUCLEOTIDE SEQUENCE [LARGE SCALE GENOMIC DNA]</scope>
    <source>
        <strain evidence="3 5">JCM18114</strain>
    </source>
</reference>
<evidence type="ECO:0000256" key="1">
    <source>
        <dbReference type="SAM" id="MobiDB-lite"/>
    </source>
</evidence>
<evidence type="ECO:0000256" key="2">
    <source>
        <dbReference type="SAM" id="Phobius"/>
    </source>
</evidence>
<dbReference type="EMBL" id="BCTA01000023">
    <property type="protein sequence ID" value="GAT08490.1"/>
    <property type="molecule type" value="Genomic_DNA"/>
</dbReference>
<dbReference type="AlphaFoldDB" id="A0AAW5SQY0"/>
<keyword evidence="2" id="KW-0472">Membrane</keyword>
<feature type="region of interest" description="Disordered" evidence="1">
    <location>
        <begin position="191"/>
        <end position="214"/>
    </location>
</feature>
<evidence type="ECO:0008006" key="7">
    <source>
        <dbReference type="Google" id="ProtNLM"/>
    </source>
</evidence>
<proteinExistence type="predicted"/>
<dbReference type="Proteomes" id="UP001207528">
    <property type="component" value="Unassembled WGS sequence"/>
</dbReference>
<comment type="caution">
    <text evidence="4">The sequence shown here is derived from an EMBL/GenBank/DDBJ whole genome shotgun (WGS) entry which is preliminary data.</text>
</comment>
<dbReference type="RefSeq" id="WP_084377263.1">
    <property type="nucleotide sequence ID" value="NZ_BCTA01000023.1"/>
</dbReference>
<evidence type="ECO:0000313" key="3">
    <source>
        <dbReference type="EMBL" id="GAT08490.1"/>
    </source>
</evidence>
<dbReference type="Proteomes" id="UP000069773">
    <property type="component" value="Unassembled WGS sequence"/>
</dbReference>